<organism evidence="1 2">
    <name type="scientific">Dentiscutata heterogama</name>
    <dbReference type="NCBI Taxonomy" id="1316150"/>
    <lineage>
        <taxon>Eukaryota</taxon>
        <taxon>Fungi</taxon>
        <taxon>Fungi incertae sedis</taxon>
        <taxon>Mucoromycota</taxon>
        <taxon>Glomeromycotina</taxon>
        <taxon>Glomeromycetes</taxon>
        <taxon>Diversisporales</taxon>
        <taxon>Gigasporaceae</taxon>
        <taxon>Dentiscutata</taxon>
    </lineage>
</organism>
<protein>
    <submittedName>
        <fullName evidence="1">3157_t:CDS:1</fullName>
    </submittedName>
</protein>
<dbReference type="EMBL" id="CAJVPU010000751">
    <property type="protein sequence ID" value="CAG8461053.1"/>
    <property type="molecule type" value="Genomic_DNA"/>
</dbReference>
<comment type="caution">
    <text evidence="1">The sequence shown here is derived from an EMBL/GenBank/DDBJ whole genome shotgun (WGS) entry which is preliminary data.</text>
</comment>
<accession>A0ACA9KA19</accession>
<proteinExistence type="predicted"/>
<name>A0ACA9KA19_9GLOM</name>
<dbReference type="Proteomes" id="UP000789702">
    <property type="component" value="Unassembled WGS sequence"/>
</dbReference>
<evidence type="ECO:0000313" key="1">
    <source>
        <dbReference type="EMBL" id="CAG8461053.1"/>
    </source>
</evidence>
<sequence length="120" mass="13783">MSRRTTFAFYILVAITFIILVSSASVNAFVESSDLAYENDDADISNMPYQDLETTVPDKIDESTNEFSNTENEVSQTLRHHREFFNCIIYCYTSLSTGHRPFTQCVETCIVSFRRTALNR</sequence>
<keyword evidence="2" id="KW-1185">Reference proteome</keyword>
<reference evidence="1" key="1">
    <citation type="submission" date="2021-06" db="EMBL/GenBank/DDBJ databases">
        <authorList>
            <person name="Kallberg Y."/>
            <person name="Tangrot J."/>
            <person name="Rosling A."/>
        </authorList>
    </citation>
    <scope>NUCLEOTIDE SEQUENCE</scope>
    <source>
        <strain evidence="1">IL203A</strain>
    </source>
</reference>
<evidence type="ECO:0000313" key="2">
    <source>
        <dbReference type="Proteomes" id="UP000789702"/>
    </source>
</evidence>
<gene>
    <name evidence="1" type="ORF">DHETER_LOCUS1285</name>
</gene>